<feature type="modified residue" description="4-aspartylphosphate" evidence="13">
    <location>
        <position position="525"/>
    </location>
</feature>
<accession>A0A318UPZ1</accession>
<evidence type="ECO:0000259" key="16">
    <source>
        <dbReference type="PROSITE" id="PS50109"/>
    </source>
</evidence>
<feature type="coiled-coil region" evidence="14">
    <location>
        <begin position="192"/>
        <end position="219"/>
    </location>
</feature>
<evidence type="ECO:0000256" key="11">
    <source>
        <dbReference type="ARBA" id="ARBA00023012"/>
    </source>
</evidence>
<feature type="domain" description="Histidine kinase" evidence="16">
    <location>
        <begin position="229"/>
        <end position="449"/>
    </location>
</feature>
<dbReference type="PROSITE" id="PS50110">
    <property type="entry name" value="RESPONSE_REGULATORY"/>
    <property type="match status" value="1"/>
</dbReference>
<dbReference type="SUPFAM" id="SSF55874">
    <property type="entry name" value="ATPase domain of HSP90 chaperone/DNA topoisomerase II/histidine kinase"/>
    <property type="match status" value="1"/>
</dbReference>
<dbReference type="CDD" id="cd00082">
    <property type="entry name" value="HisKA"/>
    <property type="match status" value="1"/>
</dbReference>
<evidence type="ECO:0000256" key="6">
    <source>
        <dbReference type="ARBA" id="ARBA00022692"/>
    </source>
</evidence>
<keyword evidence="12 15" id="KW-0472">Membrane</keyword>
<evidence type="ECO:0000256" key="13">
    <source>
        <dbReference type="PROSITE-ProRule" id="PRU00169"/>
    </source>
</evidence>
<comment type="caution">
    <text evidence="18">The sequence shown here is derived from an EMBL/GenBank/DDBJ whole genome shotgun (WGS) entry which is preliminary data.</text>
</comment>
<feature type="transmembrane region" description="Helical" evidence="15">
    <location>
        <begin position="27"/>
        <end position="46"/>
    </location>
</feature>
<keyword evidence="14" id="KW-0175">Coiled coil</keyword>
<dbReference type="InterPro" id="IPR036890">
    <property type="entry name" value="HATPase_C_sf"/>
</dbReference>
<dbReference type="Gene3D" id="3.30.565.10">
    <property type="entry name" value="Histidine kinase-like ATPase, C-terminal domain"/>
    <property type="match status" value="1"/>
</dbReference>
<evidence type="ECO:0000256" key="2">
    <source>
        <dbReference type="ARBA" id="ARBA00004370"/>
    </source>
</evidence>
<evidence type="ECO:0000256" key="12">
    <source>
        <dbReference type="ARBA" id="ARBA00023136"/>
    </source>
</evidence>
<keyword evidence="4 13" id="KW-0597">Phosphoprotein</keyword>
<feature type="domain" description="Response regulatory" evidence="17">
    <location>
        <begin position="475"/>
        <end position="595"/>
    </location>
</feature>
<dbReference type="GO" id="GO:0016020">
    <property type="term" value="C:membrane"/>
    <property type="evidence" value="ECO:0007669"/>
    <property type="project" value="UniProtKB-SubCell"/>
</dbReference>
<keyword evidence="5" id="KW-0808">Transferase</keyword>
<dbReference type="PROSITE" id="PS50109">
    <property type="entry name" value="HIS_KIN"/>
    <property type="match status" value="1"/>
</dbReference>
<feature type="transmembrane region" description="Helical" evidence="15">
    <location>
        <begin position="116"/>
        <end position="138"/>
    </location>
</feature>
<evidence type="ECO:0000313" key="19">
    <source>
        <dbReference type="Proteomes" id="UP000247551"/>
    </source>
</evidence>
<protein>
    <recommendedName>
        <fullName evidence="3">histidine kinase</fullName>
        <ecNumber evidence="3">2.7.13.3</ecNumber>
    </recommendedName>
</protein>
<dbReference type="SMART" id="SM00448">
    <property type="entry name" value="REC"/>
    <property type="match status" value="1"/>
</dbReference>
<dbReference type="SMART" id="SM00388">
    <property type="entry name" value="HisKA"/>
    <property type="match status" value="1"/>
</dbReference>
<dbReference type="InterPro" id="IPR036097">
    <property type="entry name" value="HisK_dim/P_sf"/>
</dbReference>
<keyword evidence="6 15" id="KW-0812">Transmembrane</keyword>
<dbReference type="Gene3D" id="1.10.287.130">
    <property type="match status" value="1"/>
</dbReference>
<evidence type="ECO:0000256" key="8">
    <source>
        <dbReference type="ARBA" id="ARBA00022777"/>
    </source>
</evidence>
<dbReference type="Pfam" id="PF00072">
    <property type="entry name" value="Response_reg"/>
    <property type="match status" value="1"/>
</dbReference>
<evidence type="ECO:0000259" key="17">
    <source>
        <dbReference type="PROSITE" id="PS50110"/>
    </source>
</evidence>
<dbReference type="PANTHER" id="PTHR45339:SF1">
    <property type="entry name" value="HYBRID SIGNAL TRANSDUCTION HISTIDINE KINASE J"/>
    <property type="match status" value="1"/>
</dbReference>
<dbReference type="FunFam" id="3.30.565.10:FF:000010">
    <property type="entry name" value="Sensor histidine kinase RcsC"/>
    <property type="match status" value="1"/>
</dbReference>
<keyword evidence="19" id="KW-1185">Reference proteome</keyword>
<comment type="subcellular location">
    <subcellularLocation>
        <location evidence="2">Membrane</location>
    </subcellularLocation>
</comment>
<dbReference type="Proteomes" id="UP000247551">
    <property type="component" value="Unassembled WGS sequence"/>
</dbReference>
<reference evidence="18 19" key="1">
    <citation type="submission" date="2018-06" db="EMBL/GenBank/DDBJ databases">
        <title>Genomic Encyclopedia of Type Strains, Phase III (KMG-III): the genomes of soil and plant-associated and newly described type strains.</title>
        <authorList>
            <person name="Whitman W."/>
        </authorList>
    </citation>
    <scope>NUCLEOTIDE SEQUENCE [LARGE SCALE GENOMIC DNA]</scope>
    <source>
        <strain evidence="18 19">CECT 7730</strain>
    </source>
</reference>
<dbReference type="RefSeq" id="WP_110577138.1">
    <property type="nucleotide sequence ID" value="NZ_QKLW01000011.1"/>
</dbReference>
<dbReference type="SUPFAM" id="SSF52172">
    <property type="entry name" value="CheY-like"/>
    <property type="match status" value="1"/>
</dbReference>
<sequence>MNNSLYALGDKQVNDISLKDLAKRSRYGGIFYLLAFWAAVFSSATAREHLDIIGIFSGCFLLIQFYRLVLFFKVFSSNEIDYPSYFSRYAFIYNSSALVWVSGSAWLFYVNPTIDLAVTVNVMAAAGISIGGVTVLAPSYKIMRSYFVLICFPFALGAGLLLDQPGNLIVAALIIGYGLFIFMTGKQQNRVYWQALNDNLKLSEQAEELEKAKIAAELAGQAKTDFLAAMTHEIRTPMNGVLGMAQLLSMGDLNEKQQQQVTVINNAGRTLMHIINNILDYSKINAEQLELEKISFSPAAVVNEVMSLLAPQFEKKPINFTCTLDDIPEFVQGDPYRVHQILYNLVGNAFKFTDNGEISIKAFCQESDDTNTVMLSFSVTDTGIGISAEDQQQIFEQFYQVSHFNPNIRGTGLGLSITQRLVELMGGRICVESEVGVGSTFTISIPFALSDQAACQESSALGGVGIKPDLPSNLHVLLAEDNKVNQMICEQFFLKLGCSVDLVETGVMALEKFNGSQQYDVIFMDCNMPEMDGFSATLAIRQIEKSKGLNQTPVIALTAHVEDDIKRQCLDSGMNAFISKPFLFEDLEFMVKKVRTGLHNEITFKEDSRKG</sequence>
<evidence type="ECO:0000256" key="15">
    <source>
        <dbReference type="SAM" id="Phobius"/>
    </source>
</evidence>
<dbReference type="SMART" id="SM00387">
    <property type="entry name" value="HATPase_c"/>
    <property type="match status" value="1"/>
</dbReference>
<dbReference type="Gene3D" id="3.40.50.2300">
    <property type="match status" value="1"/>
</dbReference>
<dbReference type="EMBL" id="QKLW01000011">
    <property type="protein sequence ID" value="PYF78586.1"/>
    <property type="molecule type" value="Genomic_DNA"/>
</dbReference>
<organism evidence="18 19">
    <name type="scientific">Marinomonas alcarazii</name>
    <dbReference type="NCBI Taxonomy" id="491949"/>
    <lineage>
        <taxon>Bacteria</taxon>
        <taxon>Pseudomonadati</taxon>
        <taxon>Pseudomonadota</taxon>
        <taxon>Gammaproteobacteria</taxon>
        <taxon>Oceanospirillales</taxon>
        <taxon>Oceanospirillaceae</taxon>
        <taxon>Marinomonas</taxon>
    </lineage>
</organism>
<dbReference type="PRINTS" id="PR00344">
    <property type="entry name" value="BCTRLSENSOR"/>
</dbReference>
<dbReference type="AlphaFoldDB" id="A0A318UPZ1"/>
<keyword evidence="11" id="KW-0902">Two-component regulatory system</keyword>
<evidence type="ECO:0000313" key="18">
    <source>
        <dbReference type="EMBL" id="PYF78586.1"/>
    </source>
</evidence>
<feature type="transmembrane region" description="Helical" evidence="15">
    <location>
        <begin position="145"/>
        <end position="162"/>
    </location>
</feature>
<keyword evidence="7" id="KW-0547">Nucleotide-binding</keyword>
<evidence type="ECO:0000256" key="9">
    <source>
        <dbReference type="ARBA" id="ARBA00022840"/>
    </source>
</evidence>
<proteinExistence type="predicted"/>
<keyword evidence="8 18" id="KW-0418">Kinase</keyword>
<dbReference type="CDD" id="cd16922">
    <property type="entry name" value="HATPase_EvgS-ArcB-TorS-like"/>
    <property type="match status" value="1"/>
</dbReference>
<dbReference type="InterPro" id="IPR003661">
    <property type="entry name" value="HisK_dim/P_dom"/>
</dbReference>
<keyword evidence="10 15" id="KW-1133">Transmembrane helix</keyword>
<dbReference type="CDD" id="cd17546">
    <property type="entry name" value="REC_hyHK_CKI1_RcsC-like"/>
    <property type="match status" value="1"/>
</dbReference>
<dbReference type="GO" id="GO:0005524">
    <property type="term" value="F:ATP binding"/>
    <property type="evidence" value="ECO:0007669"/>
    <property type="project" value="UniProtKB-KW"/>
</dbReference>
<comment type="catalytic activity">
    <reaction evidence="1">
        <text>ATP + protein L-histidine = ADP + protein N-phospho-L-histidine.</text>
        <dbReference type="EC" id="2.7.13.3"/>
    </reaction>
</comment>
<feature type="transmembrane region" description="Helical" evidence="15">
    <location>
        <begin position="91"/>
        <end position="110"/>
    </location>
</feature>
<dbReference type="GO" id="GO:0000155">
    <property type="term" value="F:phosphorelay sensor kinase activity"/>
    <property type="evidence" value="ECO:0007669"/>
    <property type="project" value="InterPro"/>
</dbReference>
<dbReference type="SUPFAM" id="SSF47384">
    <property type="entry name" value="Homodimeric domain of signal transducing histidine kinase"/>
    <property type="match status" value="1"/>
</dbReference>
<feature type="transmembrane region" description="Helical" evidence="15">
    <location>
        <begin position="52"/>
        <end position="70"/>
    </location>
</feature>
<dbReference type="EC" id="2.7.13.3" evidence="3"/>
<evidence type="ECO:0000256" key="3">
    <source>
        <dbReference type="ARBA" id="ARBA00012438"/>
    </source>
</evidence>
<evidence type="ECO:0000256" key="5">
    <source>
        <dbReference type="ARBA" id="ARBA00022679"/>
    </source>
</evidence>
<dbReference type="InterPro" id="IPR003594">
    <property type="entry name" value="HATPase_dom"/>
</dbReference>
<dbReference type="InterPro" id="IPR011006">
    <property type="entry name" value="CheY-like_superfamily"/>
</dbReference>
<dbReference type="InterPro" id="IPR004358">
    <property type="entry name" value="Sig_transdc_His_kin-like_C"/>
</dbReference>
<dbReference type="InterPro" id="IPR005467">
    <property type="entry name" value="His_kinase_dom"/>
</dbReference>
<keyword evidence="9" id="KW-0067">ATP-binding</keyword>
<name>A0A318UPZ1_9GAMM</name>
<evidence type="ECO:0000256" key="1">
    <source>
        <dbReference type="ARBA" id="ARBA00000085"/>
    </source>
</evidence>
<feature type="transmembrane region" description="Helical" evidence="15">
    <location>
        <begin position="168"/>
        <end position="185"/>
    </location>
</feature>
<evidence type="ECO:0000256" key="10">
    <source>
        <dbReference type="ARBA" id="ARBA00022989"/>
    </source>
</evidence>
<dbReference type="Pfam" id="PF00512">
    <property type="entry name" value="HisKA"/>
    <property type="match status" value="1"/>
</dbReference>
<dbReference type="Pfam" id="PF02518">
    <property type="entry name" value="HATPase_c"/>
    <property type="match status" value="1"/>
</dbReference>
<evidence type="ECO:0000256" key="14">
    <source>
        <dbReference type="SAM" id="Coils"/>
    </source>
</evidence>
<dbReference type="FunFam" id="1.10.287.130:FF:000004">
    <property type="entry name" value="Ethylene receptor 1"/>
    <property type="match status" value="1"/>
</dbReference>
<evidence type="ECO:0000256" key="7">
    <source>
        <dbReference type="ARBA" id="ARBA00022741"/>
    </source>
</evidence>
<dbReference type="PANTHER" id="PTHR45339">
    <property type="entry name" value="HYBRID SIGNAL TRANSDUCTION HISTIDINE KINASE J"/>
    <property type="match status" value="1"/>
</dbReference>
<dbReference type="InterPro" id="IPR001789">
    <property type="entry name" value="Sig_transdc_resp-reg_receiver"/>
</dbReference>
<gene>
    <name evidence="18" type="ORF">DFP75_1115</name>
</gene>
<evidence type="ECO:0000256" key="4">
    <source>
        <dbReference type="ARBA" id="ARBA00022553"/>
    </source>
</evidence>